<evidence type="ECO:0000313" key="1">
    <source>
        <dbReference type="EMBL" id="GGG87467.1"/>
    </source>
</evidence>
<dbReference type="EMBL" id="BMJV01000014">
    <property type="protein sequence ID" value="GGG87467.1"/>
    <property type="molecule type" value="Genomic_DNA"/>
</dbReference>
<accession>A0A8J2ZP13</accession>
<keyword evidence="2" id="KW-1185">Reference proteome</keyword>
<reference evidence="1" key="2">
    <citation type="submission" date="2020-09" db="EMBL/GenBank/DDBJ databases">
        <authorList>
            <person name="Sun Q."/>
            <person name="Zhou Y."/>
        </authorList>
    </citation>
    <scope>NUCLEOTIDE SEQUENCE</scope>
    <source>
        <strain evidence="1">CGMCC 1.15762</strain>
    </source>
</reference>
<name>A0A8J2ZP13_9RHOB</name>
<dbReference type="RefSeq" id="WP_188792190.1">
    <property type="nucleotide sequence ID" value="NZ_BMJV01000014.1"/>
</dbReference>
<dbReference type="Proteomes" id="UP000617145">
    <property type="component" value="Unassembled WGS sequence"/>
</dbReference>
<evidence type="ECO:0000313" key="2">
    <source>
        <dbReference type="Proteomes" id="UP000617145"/>
    </source>
</evidence>
<reference evidence="1" key="1">
    <citation type="journal article" date="2014" name="Int. J. Syst. Evol. Microbiol.">
        <title>Complete genome sequence of Corynebacterium casei LMG S-19264T (=DSM 44701T), isolated from a smear-ripened cheese.</title>
        <authorList>
            <consortium name="US DOE Joint Genome Institute (JGI-PGF)"/>
            <person name="Walter F."/>
            <person name="Albersmeier A."/>
            <person name="Kalinowski J."/>
            <person name="Ruckert C."/>
        </authorList>
    </citation>
    <scope>NUCLEOTIDE SEQUENCE</scope>
    <source>
        <strain evidence="1">CGMCC 1.15762</strain>
    </source>
</reference>
<protein>
    <recommendedName>
        <fullName evidence="3">DUF4375 domain-containing protein</fullName>
    </recommendedName>
</protein>
<evidence type="ECO:0008006" key="3">
    <source>
        <dbReference type="Google" id="ProtNLM"/>
    </source>
</evidence>
<proteinExistence type="predicted"/>
<comment type="caution">
    <text evidence="1">The sequence shown here is derived from an EMBL/GenBank/DDBJ whole genome shotgun (WGS) entry which is preliminary data.</text>
</comment>
<gene>
    <name evidence="1" type="ORF">GCM10011415_42540</name>
</gene>
<sequence length="157" mass="17245">MLTRAAAEIEAGRVTIDRATAGSPRMRMARPDVEPRCFALYDWLSERGVFADPRSLSRVEYVCHGGVLLYGVISEDGLDSGLGNLDSPAREDALPALTEAFLAYQEEAGETEDGATYFARIRAEHEPRLKAAGFWEIPARLDAYLDAHYPWAAPAEG</sequence>
<organism evidence="1 2">
    <name type="scientific">Salipiger pallidus</name>
    <dbReference type="NCBI Taxonomy" id="1775170"/>
    <lineage>
        <taxon>Bacteria</taxon>
        <taxon>Pseudomonadati</taxon>
        <taxon>Pseudomonadota</taxon>
        <taxon>Alphaproteobacteria</taxon>
        <taxon>Rhodobacterales</taxon>
        <taxon>Roseobacteraceae</taxon>
        <taxon>Salipiger</taxon>
    </lineage>
</organism>
<dbReference type="AlphaFoldDB" id="A0A8J2ZP13"/>